<dbReference type="AlphaFoldDB" id="A0A2P7NTY6"/>
<name>A0A2P7NTY6_9PROT</name>
<organism evidence="2 3">
    <name type="scientific">Nitrosomonas supralitoralis</name>
    <dbReference type="NCBI Taxonomy" id="2116706"/>
    <lineage>
        <taxon>Bacteria</taxon>
        <taxon>Pseudomonadati</taxon>
        <taxon>Pseudomonadota</taxon>
        <taxon>Betaproteobacteria</taxon>
        <taxon>Nitrosomonadales</taxon>
        <taxon>Nitrosomonadaceae</taxon>
        <taxon>Nitrosomonas</taxon>
    </lineage>
</organism>
<feature type="domain" description="DUF6475" evidence="1">
    <location>
        <begin position="99"/>
        <end position="188"/>
    </location>
</feature>
<evidence type="ECO:0000313" key="2">
    <source>
        <dbReference type="EMBL" id="PSJ16899.1"/>
    </source>
</evidence>
<protein>
    <recommendedName>
        <fullName evidence="1">DUF6475 domain-containing protein</fullName>
    </recommendedName>
</protein>
<reference evidence="2 3" key="1">
    <citation type="submission" date="2018-03" db="EMBL/GenBank/DDBJ databases">
        <title>Draft genome of Nitrosomonas supralitoralis APG5.</title>
        <authorList>
            <person name="Urakawa H."/>
            <person name="Lopez J.V."/>
        </authorList>
    </citation>
    <scope>NUCLEOTIDE SEQUENCE [LARGE SCALE GENOMIC DNA]</scope>
    <source>
        <strain evidence="2 3">APG5</strain>
    </source>
</reference>
<dbReference type="Pfam" id="PF20081">
    <property type="entry name" value="DUF6475"/>
    <property type="match status" value="1"/>
</dbReference>
<comment type="caution">
    <text evidence="2">The sequence shown here is derived from an EMBL/GenBank/DDBJ whole genome shotgun (WGS) entry which is preliminary data.</text>
</comment>
<dbReference type="EMBL" id="PXXU01000033">
    <property type="protein sequence ID" value="PSJ16899.1"/>
    <property type="molecule type" value="Genomic_DNA"/>
</dbReference>
<dbReference type="RefSeq" id="WP_106707335.1">
    <property type="nucleotide sequence ID" value="NZ_PXXU01000033.1"/>
</dbReference>
<sequence>MTENDFEKFREGLAGIYGFYDKEINTFVLDIWWNALKIYDLPAIIQAFNRHVINTESGKWLPKPADIIRMLRGSTQDSAMSAWAKVDKGVRHKGTYVDVVFDDPLIHRVLHDMGGWIALGQKNEDEWPFVAREFENRYRGFKERSELPDYPKILTGIANAHNAAKGHKLQPCVMIGNEDECKRVINGGTDKPLIGFKQVGEASADLKLVFDGSKEPKKA</sequence>
<evidence type="ECO:0000313" key="3">
    <source>
        <dbReference type="Proteomes" id="UP000241912"/>
    </source>
</evidence>
<evidence type="ECO:0000259" key="1">
    <source>
        <dbReference type="Pfam" id="PF20081"/>
    </source>
</evidence>
<dbReference type="InterPro" id="IPR045521">
    <property type="entry name" value="DUF6475"/>
</dbReference>
<gene>
    <name evidence="2" type="ORF">C7H79_11085</name>
</gene>
<accession>A0A2P7NTY6</accession>
<dbReference type="Proteomes" id="UP000241912">
    <property type="component" value="Unassembled WGS sequence"/>
</dbReference>
<keyword evidence="3" id="KW-1185">Reference proteome</keyword>
<proteinExistence type="predicted"/>
<dbReference type="OrthoDB" id="8561347at2"/>